<evidence type="ECO:0000256" key="1">
    <source>
        <dbReference type="ARBA" id="ARBA00022723"/>
    </source>
</evidence>
<keyword evidence="1" id="KW-0479">Metal-binding</keyword>
<dbReference type="PROSITE" id="PS01360">
    <property type="entry name" value="ZF_MYND_1"/>
    <property type="match status" value="1"/>
</dbReference>
<gene>
    <name evidence="6" type="ORF">BEMITA_LOCUS11591</name>
</gene>
<organism evidence="6 7">
    <name type="scientific">Bemisia tabaci</name>
    <name type="common">Sweetpotato whitefly</name>
    <name type="synonym">Aleurodes tabaci</name>
    <dbReference type="NCBI Taxonomy" id="7038"/>
    <lineage>
        <taxon>Eukaryota</taxon>
        <taxon>Metazoa</taxon>
        <taxon>Ecdysozoa</taxon>
        <taxon>Arthropoda</taxon>
        <taxon>Hexapoda</taxon>
        <taxon>Insecta</taxon>
        <taxon>Pterygota</taxon>
        <taxon>Neoptera</taxon>
        <taxon>Paraneoptera</taxon>
        <taxon>Hemiptera</taxon>
        <taxon>Sternorrhyncha</taxon>
        <taxon>Aleyrodoidea</taxon>
        <taxon>Aleyrodidae</taxon>
        <taxon>Aleyrodinae</taxon>
        <taxon>Bemisia</taxon>
    </lineage>
</organism>
<feature type="domain" description="MYND-type" evidence="5">
    <location>
        <begin position="8"/>
        <end position="44"/>
    </location>
</feature>
<reference evidence="6" key="1">
    <citation type="submission" date="2021-12" db="EMBL/GenBank/DDBJ databases">
        <authorList>
            <person name="King R."/>
        </authorList>
    </citation>
    <scope>NUCLEOTIDE SEQUENCE</scope>
</reference>
<dbReference type="Proteomes" id="UP001152759">
    <property type="component" value="Chromosome 7"/>
</dbReference>
<accession>A0A9P0F7P5</accession>
<name>A0A9P0F7P5_BEMTA</name>
<keyword evidence="2 4" id="KW-0863">Zinc-finger</keyword>
<evidence type="ECO:0000256" key="2">
    <source>
        <dbReference type="ARBA" id="ARBA00022771"/>
    </source>
</evidence>
<evidence type="ECO:0000256" key="4">
    <source>
        <dbReference type="PROSITE-ProRule" id="PRU00134"/>
    </source>
</evidence>
<sequence length="391" mass="44876">MASDSQLCIVCLKDNAKLCSRCRNIRYCSKDCQKNDRKIHRLLCSDYASFDASSRPSDDHFQAIIFPVEEFEPKFVWMQCQDGKYQHPIVDSFFGSNFQSESLQIQSIQNNGLLKRKLSDTIHLAYCNFSTTGGLLTNLCISSNIPYAKAGHDPGWRGPVIAYGTVGVDLEEATCRDLTMTDFKHIADHFLWYEHKAPAIEGDLGCIEGVRVNCVGDRDLRRQLYEPVKVPSTDIIFSIHESPRIAEILGLPVFTRKYPPNPLWMAHRQKFDNQDATWLHLCADPDSQDFGWAPQRWQAGSAGSFLMVRQDRKPLHPHHAEALCQYCMNYCQPSFEDVLERERGRINPKLRTEALNKINRKNFIMLAWENDIIGLKRQFNQVADEPNPFDI</sequence>
<evidence type="ECO:0000313" key="6">
    <source>
        <dbReference type="EMBL" id="CAH0393161.1"/>
    </source>
</evidence>
<evidence type="ECO:0000313" key="7">
    <source>
        <dbReference type="Proteomes" id="UP001152759"/>
    </source>
</evidence>
<proteinExistence type="predicted"/>
<dbReference type="GO" id="GO:0008270">
    <property type="term" value="F:zinc ion binding"/>
    <property type="evidence" value="ECO:0007669"/>
    <property type="project" value="UniProtKB-KW"/>
</dbReference>
<dbReference type="AlphaFoldDB" id="A0A9P0F7P5"/>
<evidence type="ECO:0000256" key="3">
    <source>
        <dbReference type="ARBA" id="ARBA00022833"/>
    </source>
</evidence>
<keyword evidence="3" id="KW-0862">Zinc</keyword>
<protein>
    <recommendedName>
        <fullName evidence="5">MYND-type domain-containing protein</fullName>
    </recommendedName>
</protein>
<dbReference type="InterPro" id="IPR002893">
    <property type="entry name" value="Znf_MYND"/>
</dbReference>
<keyword evidence="7" id="KW-1185">Reference proteome</keyword>
<evidence type="ECO:0000259" key="5">
    <source>
        <dbReference type="PROSITE" id="PS50865"/>
    </source>
</evidence>
<dbReference type="Pfam" id="PF01753">
    <property type="entry name" value="zf-MYND"/>
    <property type="match status" value="1"/>
</dbReference>
<dbReference type="Gene3D" id="6.10.140.2220">
    <property type="match status" value="1"/>
</dbReference>
<dbReference type="PROSITE" id="PS50865">
    <property type="entry name" value="ZF_MYND_2"/>
    <property type="match status" value="1"/>
</dbReference>
<dbReference type="SUPFAM" id="SSF144232">
    <property type="entry name" value="HIT/MYND zinc finger-like"/>
    <property type="match status" value="1"/>
</dbReference>
<dbReference type="EMBL" id="OU963868">
    <property type="protein sequence ID" value="CAH0393161.1"/>
    <property type="molecule type" value="Genomic_DNA"/>
</dbReference>